<dbReference type="Gene3D" id="2.40.50.40">
    <property type="match status" value="1"/>
</dbReference>
<feature type="compositionally biased region" description="Low complexity" evidence="1">
    <location>
        <begin position="53"/>
        <end position="65"/>
    </location>
</feature>
<protein>
    <recommendedName>
        <fullName evidence="2">Chromo domain-containing protein</fullName>
    </recommendedName>
</protein>
<dbReference type="Pfam" id="PF00385">
    <property type="entry name" value="Chromo"/>
    <property type="match status" value="1"/>
</dbReference>
<dbReference type="CDD" id="cd00024">
    <property type="entry name" value="CD_CSD"/>
    <property type="match status" value="1"/>
</dbReference>
<dbReference type="InterPro" id="IPR000953">
    <property type="entry name" value="Chromo/chromo_shadow_dom"/>
</dbReference>
<dbReference type="RefSeq" id="XP_005791642.1">
    <property type="nucleotide sequence ID" value="XM_005791585.1"/>
</dbReference>
<evidence type="ECO:0000313" key="4">
    <source>
        <dbReference type="Proteomes" id="UP000013827"/>
    </source>
</evidence>
<dbReference type="SMART" id="SM00298">
    <property type="entry name" value="CHROMO"/>
    <property type="match status" value="1"/>
</dbReference>
<keyword evidence="4" id="KW-1185">Reference proteome</keyword>
<dbReference type="AlphaFoldDB" id="A0A0D3KTX8"/>
<evidence type="ECO:0000256" key="1">
    <source>
        <dbReference type="SAM" id="MobiDB-lite"/>
    </source>
</evidence>
<dbReference type="Proteomes" id="UP000013827">
    <property type="component" value="Unassembled WGS sequence"/>
</dbReference>
<organism evidence="3 4">
    <name type="scientific">Emiliania huxleyi (strain CCMP1516)</name>
    <dbReference type="NCBI Taxonomy" id="280463"/>
    <lineage>
        <taxon>Eukaryota</taxon>
        <taxon>Haptista</taxon>
        <taxon>Haptophyta</taxon>
        <taxon>Prymnesiophyceae</taxon>
        <taxon>Isochrysidales</taxon>
        <taxon>Noelaerhabdaceae</taxon>
        <taxon>Emiliania</taxon>
    </lineage>
</organism>
<accession>A0A0D3KTX8</accession>
<dbReference type="GeneID" id="17284483"/>
<reference evidence="4" key="1">
    <citation type="journal article" date="2013" name="Nature">
        <title>Pan genome of the phytoplankton Emiliania underpins its global distribution.</title>
        <authorList>
            <person name="Read B.A."/>
            <person name="Kegel J."/>
            <person name="Klute M.J."/>
            <person name="Kuo A."/>
            <person name="Lefebvre S.C."/>
            <person name="Maumus F."/>
            <person name="Mayer C."/>
            <person name="Miller J."/>
            <person name="Monier A."/>
            <person name="Salamov A."/>
            <person name="Young J."/>
            <person name="Aguilar M."/>
            <person name="Claverie J.M."/>
            <person name="Frickenhaus S."/>
            <person name="Gonzalez K."/>
            <person name="Herman E.K."/>
            <person name="Lin Y.C."/>
            <person name="Napier J."/>
            <person name="Ogata H."/>
            <person name="Sarno A.F."/>
            <person name="Shmutz J."/>
            <person name="Schroeder D."/>
            <person name="de Vargas C."/>
            <person name="Verret F."/>
            <person name="von Dassow P."/>
            <person name="Valentin K."/>
            <person name="Van de Peer Y."/>
            <person name="Wheeler G."/>
            <person name="Dacks J.B."/>
            <person name="Delwiche C.F."/>
            <person name="Dyhrman S.T."/>
            <person name="Glockner G."/>
            <person name="John U."/>
            <person name="Richards T."/>
            <person name="Worden A.Z."/>
            <person name="Zhang X."/>
            <person name="Grigoriev I.V."/>
            <person name="Allen A.E."/>
            <person name="Bidle K."/>
            <person name="Borodovsky M."/>
            <person name="Bowler C."/>
            <person name="Brownlee C."/>
            <person name="Cock J.M."/>
            <person name="Elias M."/>
            <person name="Gladyshev V.N."/>
            <person name="Groth M."/>
            <person name="Guda C."/>
            <person name="Hadaegh A."/>
            <person name="Iglesias-Rodriguez M.D."/>
            <person name="Jenkins J."/>
            <person name="Jones B.M."/>
            <person name="Lawson T."/>
            <person name="Leese F."/>
            <person name="Lindquist E."/>
            <person name="Lobanov A."/>
            <person name="Lomsadze A."/>
            <person name="Malik S.B."/>
            <person name="Marsh M.E."/>
            <person name="Mackinder L."/>
            <person name="Mock T."/>
            <person name="Mueller-Roeber B."/>
            <person name="Pagarete A."/>
            <person name="Parker M."/>
            <person name="Probert I."/>
            <person name="Quesneville H."/>
            <person name="Raines C."/>
            <person name="Rensing S.A."/>
            <person name="Riano-Pachon D.M."/>
            <person name="Richier S."/>
            <person name="Rokitta S."/>
            <person name="Shiraiwa Y."/>
            <person name="Soanes D.M."/>
            <person name="van der Giezen M."/>
            <person name="Wahlund T.M."/>
            <person name="Williams B."/>
            <person name="Wilson W."/>
            <person name="Wolfe G."/>
            <person name="Wurch L.L."/>
        </authorList>
    </citation>
    <scope>NUCLEOTIDE SEQUENCE</scope>
</reference>
<dbReference type="InterPro" id="IPR023780">
    <property type="entry name" value="Chromo_domain"/>
</dbReference>
<proteinExistence type="predicted"/>
<dbReference type="PaxDb" id="2903-EOD39213"/>
<evidence type="ECO:0000259" key="2">
    <source>
        <dbReference type="PROSITE" id="PS50013"/>
    </source>
</evidence>
<dbReference type="EnsemblProtists" id="EOD39213">
    <property type="protein sequence ID" value="EOD39213"/>
    <property type="gene ID" value="EMIHUDRAFT_223706"/>
</dbReference>
<feature type="compositionally biased region" description="Basic and acidic residues" evidence="1">
    <location>
        <begin position="38"/>
        <end position="48"/>
    </location>
</feature>
<dbReference type="KEGG" id="ehx:EMIHUDRAFT_223706"/>
<evidence type="ECO:0000313" key="3">
    <source>
        <dbReference type="EnsemblProtists" id="EOD39213"/>
    </source>
</evidence>
<dbReference type="InterPro" id="IPR016197">
    <property type="entry name" value="Chromo-like_dom_sf"/>
</dbReference>
<feature type="region of interest" description="Disordered" evidence="1">
    <location>
        <begin position="135"/>
        <end position="167"/>
    </location>
</feature>
<name>A0A0D3KTX8_EMIH1</name>
<sequence length="229" mass="24576">MLDDTSGVPPQKLAALHVRLLHLLLADEAASGWWPRDAQPRDEPRDRPGSGGAASAEGSSAVVGGADEEPQQRVLRGSQLAAPVGAGGWAVEGLVGFRRRQEPGQAGREEWLVKWAGYSRGSSTWEPLDNLGDSLHAQAPPQPAARRLRREHDRRGGGKPHPSTGVLVGFDERSGLHTMALDETAATVELLLEGGGAVEYRLLSCIAPPRLLRRERPRRPAPAETPFAP</sequence>
<feature type="region of interest" description="Disordered" evidence="1">
    <location>
        <begin position="34"/>
        <end position="70"/>
    </location>
</feature>
<dbReference type="HOGENOM" id="CLU_1211719_0_0_1"/>
<dbReference type="PROSITE" id="PS50013">
    <property type="entry name" value="CHROMO_2"/>
    <property type="match status" value="1"/>
</dbReference>
<dbReference type="SUPFAM" id="SSF54160">
    <property type="entry name" value="Chromo domain-like"/>
    <property type="match status" value="1"/>
</dbReference>
<reference evidence="3" key="2">
    <citation type="submission" date="2024-10" db="UniProtKB">
        <authorList>
            <consortium name="EnsemblProtists"/>
        </authorList>
    </citation>
    <scope>IDENTIFICATION</scope>
</reference>
<feature type="domain" description="Chromo" evidence="2">
    <location>
        <begin position="89"/>
        <end position="131"/>
    </location>
</feature>